<organism evidence="1 2">
    <name type="scientific">Waterburya agarophytonicola KI4</name>
    <dbReference type="NCBI Taxonomy" id="2874699"/>
    <lineage>
        <taxon>Bacteria</taxon>
        <taxon>Bacillati</taxon>
        <taxon>Cyanobacteriota</taxon>
        <taxon>Cyanophyceae</taxon>
        <taxon>Pleurocapsales</taxon>
        <taxon>Hyellaceae</taxon>
        <taxon>Waterburya</taxon>
        <taxon>Waterburya agarophytonicola</taxon>
    </lineage>
</organism>
<dbReference type="Proteomes" id="UP000729733">
    <property type="component" value="Unassembled WGS sequence"/>
</dbReference>
<sequence>MNSGLSGSDANGYWQWKDAYDVLEIAQIKYLQTLLPKLNHQQTLKLLNNKLPVGRK</sequence>
<dbReference type="AlphaFoldDB" id="A0A964FHN1"/>
<gene>
    <name evidence="1" type="ORF">I4641_19755</name>
</gene>
<comment type="caution">
    <text evidence="1">The sequence shown here is derived from an EMBL/GenBank/DDBJ whole genome shotgun (WGS) entry which is preliminary data.</text>
</comment>
<evidence type="ECO:0000313" key="2">
    <source>
        <dbReference type="Proteomes" id="UP000729733"/>
    </source>
</evidence>
<accession>A0A964FHN1</accession>
<name>A0A964FHN1_9CYAN</name>
<dbReference type="RefSeq" id="WP_229642304.1">
    <property type="nucleotide sequence ID" value="NZ_JADWDC010000071.1"/>
</dbReference>
<evidence type="ECO:0000313" key="1">
    <source>
        <dbReference type="EMBL" id="MCC0179202.1"/>
    </source>
</evidence>
<protein>
    <submittedName>
        <fullName evidence="1">Uncharacterized protein</fullName>
    </submittedName>
</protein>
<proteinExistence type="predicted"/>
<keyword evidence="2" id="KW-1185">Reference proteome</keyword>
<reference evidence="1" key="1">
    <citation type="journal article" date="2021" name="Antonie Van Leeuwenhoek">
        <title>Draft genome and description of Waterburya agarophytonicola gen. nov. sp. nov. (Pleurocapsales, Cyanobacteria): a seaweed symbiont.</title>
        <authorList>
            <person name="Bonthond G."/>
            <person name="Shalygin S."/>
            <person name="Bayer T."/>
            <person name="Weinberger F."/>
        </authorList>
    </citation>
    <scope>NUCLEOTIDE SEQUENCE</scope>
    <source>
        <strain evidence="1">KI4</strain>
    </source>
</reference>
<dbReference type="EMBL" id="JADWDC010000071">
    <property type="protein sequence ID" value="MCC0179202.1"/>
    <property type="molecule type" value="Genomic_DNA"/>
</dbReference>